<evidence type="ECO:0000256" key="1">
    <source>
        <dbReference type="ARBA" id="ARBA00010879"/>
    </source>
</evidence>
<proteinExistence type="inferred from homology"/>
<dbReference type="CDD" id="cd01647">
    <property type="entry name" value="RT_LTR"/>
    <property type="match status" value="1"/>
</dbReference>
<dbReference type="Proteomes" id="UP001558613">
    <property type="component" value="Unassembled WGS sequence"/>
</dbReference>
<dbReference type="InterPro" id="IPR000477">
    <property type="entry name" value="RT_dom"/>
</dbReference>
<sequence length="277" mass="30887">MGCLEAEVMYDDQLATVDLFVVNTGTAVLGRDLFAALELQLLDGRIVTLPCCPINAADTTMKLGCAQGFTHLVKVRANVKPVQQKLRRLPFAVREAVSKELKQLVQQDVIEPIESSEWVSPIVVTKKKDGKIWLCVDLQEPNRAIVVDSFPLPHMEEMFAELRGSTVFSTLDLQSAYHQVLLHEDSHSLTSFITHDGLFRYKRVPYGLASGPSCFQRLMSTVLKGLTGVQCYLDDVIVSGKTSEEHDRNLDATLQHLEAAGLKLNFDKCQIRQTELS</sequence>
<dbReference type="SUPFAM" id="SSF56672">
    <property type="entry name" value="DNA/RNA polymerases"/>
    <property type="match status" value="1"/>
</dbReference>
<protein>
    <recommendedName>
        <fullName evidence="2">ribonuclease H</fullName>
        <ecNumber evidence="2">3.1.26.4</ecNumber>
    </recommendedName>
</protein>
<reference evidence="4 5" key="1">
    <citation type="submission" date="2023-09" db="EMBL/GenBank/DDBJ databases">
        <authorList>
            <person name="Wang M."/>
        </authorList>
    </citation>
    <scope>NUCLEOTIDE SEQUENCE [LARGE SCALE GENOMIC DNA]</scope>
    <source>
        <strain evidence="4">GT-2023</strain>
        <tissue evidence="4">Liver</tissue>
    </source>
</reference>
<evidence type="ECO:0000256" key="2">
    <source>
        <dbReference type="ARBA" id="ARBA00012180"/>
    </source>
</evidence>
<dbReference type="PANTHER" id="PTHR37984:SF5">
    <property type="entry name" value="PROTEIN NYNRIN-LIKE"/>
    <property type="match status" value="1"/>
</dbReference>
<dbReference type="PROSITE" id="PS50878">
    <property type="entry name" value="RT_POL"/>
    <property type="match status" value="1"/>
</dbReference>
<evidence type="ECO:0000313" key="5">
    <source>
        <dbReference type="Proteomes" id="UP001558613"/>
    </source>
</evidence>
<dbReference type="Gene3D" id="3.30.70.270">
    <property type="match status" value="1"/>
</dbReference>
<evidence type="ECO:0000259" key="3">
    <source>
        <dbReference type="PROSITE" id="PS50878"/>
    </source>
</evidence>
<dbReference type="PANTHER" id="PTHR37984">
    <property type="entry name" value="PROTEIN CBG26694"/>
    <property type="match status" value="1"/>
</dbReference>
<dbReference type="Pfam" id="PF00078">
    <property type="entry name" value="RVT_1"/>
    <property type="match status" value="1"/>
</dbReference>
<dbReference type="EC" id="3.1.26.4" evidence="2"/>
<organism evidence="4 5">
    <name type="scientific">Cirrhinus molitorella</name>
    <name type="common">mud carp</name>
    <dbReference type="NCBI Taxonomy" id="172907"/>
    <lineage>
        <taxon>Eukaryota</taxon>
        <taxon>Metazoa</taxon>
        <taxon>Chordata</taxon>
        <taxon>Craniata</taxon>
        <taxon>Vertebrata</taxon>
        <taxon>Euteleostomi</taxon>
        <taxon>Actinopterygii</taxon>
        <taxon>Neopterygii</taxon>
        <taxon>Teleostei</taxon>
        <taxon>Ostariophysi</taxon>
        <taxon>Cypriniformes</taxon>
        <taxon>Cyprinidae</taxon>
        <taxon>Labeoninae</taxon>
        <taxon>Labeonini</taxon>
        <taxon>Cirrhinus</taxon>
    </lineage>
</organism>
<evidence type="ECO:0000313" key="4">
    <source>
        <dbReference type="EMBL" id="KAL1279574.1"/>
    </source>
</evidence>
<gene>
    <name evidence="4" type="ORF">QQF64_026247</name>
</gene>
<comment type="similarity">
    <text evidence="1">Belongs to the beta type-B retroviral polymerase family. HERV class-II K(HML-2) pol subfamily.</text>
</comment>
<keyword evidence="5" id="KW-1185">Reference proteome</keyword>
<dbReference type="EMBL" id="JAYMGO010000003">
    <property type="protein sequence ID" value="KAL1279574.1"/>
    <property type="molecule type" value="Genomic_DNA"/>
</dbReference>
<dbReference type="InterPro" id="IPR050951">
    <property type="entry name" value="Retrovirus_Pol_polyprotein"/>
</dbReference>
<comment type="caution">
    <text evidence="4">The sequence shown here is derived from an EMBL/GenBank/DDBJ whole genome shotgun (WGS) entry which is preliminary data.</text>
</comment>
<name>A0ABR3NRL4_9TELE</name>
<dbReference type="Gene3D" id="3.10.10.10">
    <property type="entry name" value="HIV Type 1 Reverse Transcriptase, subunit A, domain 1"/>
    <property type="match status" value="1"/>
</dbReference>
<feature type="domain" description="Reverse transcriptase" evidence="3">
    <location>
        <begin position="106"/>
        <end position="277"/>
    </location>
</feature>
<dbReference type="InterPro" id="IPR043502">
    <property type="entry name" value="DNA/RNA_pol_sf"/>
</dbReference>
<dbReference type="InterPro" id="IPR043128">
    <property type="entry name" value="Rev_trsase/Diguanyl_cyclase"/>
</dbReference>
<accession>A0ABR3NRL4</accession>